<dbReference type="Proteomes" id="UP000009138">
    <property type="component" value="Unassembled WGS sequence"/>
</dbReference>
<dbReference type="GeneID" id="93622371"/>
<evidence type="ECO:0000313" key="2">
    <source>
        <dbReference type="Proteomes" id="UP000009138"/>
    </source>
</evidence>
<name>I1CQG5_RHIO9</name>
<dbReference type="VEuPathDB" id="FungiDB:RO3G_15406"/>
<sequence length="234" mass="28132">MGFFKRKLEYHRYIPVFYFLNFIYGVSEYPGPYKEIDKGLLILYHMFWHSNFKRLRDCIAMDGGYNLYINKFKEDSLNAGKEFSDKNFVYPIRKENNKNLSASELQYNKRFGSFRSEIEDQFSVLASKFNRFNNNTSAMQTTDIKYYNLQFKVACLLKNMWKIVDKYNIEVQPHHMLWYTDGFEFPKNDRKIDIIVTDKIQFISDNEEDIEMEEVQIKRKKSKTPVVVIENIIK</sequence>
<evidence type="ECO:0008006" key="3">
    <source>
        <dbReference type="Google" id="ProtNLM"/>
    </source>
</evidence>
<dbReference type="OrthoDB" id="2393881at2759"/>
<evidence type="ECO:0000313" key="1">
    <source>
        <dbReference type="EMBL" id="EIE90695.1"/>
    </source>
</evidence>
<keyword evidence="2" id="KW-1185">Reference proteome</keyword>
<dbReference type="InParanoid" id="I1CQG5"/>
<dbReference type="RefSeq" id="XP_067526091.1">
    <property type="nucleotide sequence ID" value="XM_067669990.1"/>
</dbReference>
<gene>
    <name evidence="1" type="ORF">RO3G_15406</name>
</gene>
<proteinExistence type="predicted"/>
<protein>
    <recommendedName>
        <fullName evidence="3">DDE Tnp4 domain-containing protein</fullName>
    </recommendedName>
</protein>
<accession>I1CQG5</accession>
<reference evidence="1 2" key="1">
    <citation type="journal article" date="2009" name="PLoS Genet.">
        <title>Genomic analysis of the basal lineage fungus Rhizopus oryzae reveals a whole-genome duplication.</title>
        <authorList>
            <person name="Ma L.-J."/>
            <person name="Ibrahim A.S."/>
            <person name="Skory C."/>
            <person name="Grabherr M.G."/>
            <person name="Burger G."/>
            <person name="Butler M."/>
            <person name="Elias M."/>
            <person name="Idnurm A."/>
            <person name="Lang B.F."/>
            <person name="Sone T."/>
            <person name="Abe A."/>
            <person name="Calvo S.E."/>
            <person name="Corrochano L.M."/>
            <person name="Engels R."/>
            <person name="Fu J."/>
            <person name="Hansberg W."/>
            <person name="Kim J.-M."/>
            <person name="Kodira C.D."/>
            <person name="Koehrsen M.J."/>
            <person name="Liu B."/>
            <person name="Miranda-Saavedra D."/>
            <person name="O'Leary S."/>
            <person name="Ortiz-Castellanos L."/>
            <person name="Poulter R."/>
            <person name="Rodriguez-Romero J."/>
            <person name="Ruiz-Herrera J."/>
            <person name="Shen Y.-Q."/>
            <person name="Zeng Q."/>
            <person name="Galagan J."/>
            <person name="Birren B.W."/>
            <person name="Cuomo C.A."/>
            <person name="Wickes B.L."/>
        </authorList>
    </citation>
    <scope>NUCLEOTIDE SEQUENCE [LARGE SCALE GENOMIC DNA]</scope>
    <source>
        <strain evidence="2">RA 99-880 / ATCC MYA-4621 / FGSC 9543 / NRRL 43880</strain>
    </source>
</reference>
<dbReference type="EMBL" id="CH476747">
    <property type="protein sequence ID" value="EIE90695.1"/>
    <property type="molecule type" value="Genomic_DNA"/>
</dbReference>
<dbReference type="AlphaFoldDB" id="I1CQG5"/>
<organism evidence="1 2">
    <name type="scientific">Rhizopus delemar (strain RA 99-880 / ATCC MYA-4621 / FGSC 9543 / NRRL 43880)</name>
    <name type="common">Mucormycosis agent</name>
    <name type="synonym">Rhizopus arrhizus var. delemar</name>
    <dbReference type="NCBI Taxonomy" id="246409"/>
    <lineage>
        <taxon>Eukaryota</taxon>
        <taxon>Fungi</taxon>
        <taxon>Fungi incertae sedis</taxon>
        <taxon>Mucoromycota</taxon>
        <taxon>Mucoromycotina</taxon>
        <taxon>Mucoromycetes</taxon>
        <taxon>Mucorales</taxon>
        <taxon>Mucorineae</taxon>
        <taxon>Rhizopodaceae</taxon>
        <taxon>Rhizopus</taxon>
    </lineage>
</organism>